<evidence type="ECO:0000259" key="4">
    <source>
        <dbReference type="Pfam" id="PF10342"/>
    </source>
</evidence>
<protein>
    <submittedName>
        <fullName evidence="5">Anchored cell wall protein-7</fullName>
    </submittedName>
</protein>
<comment type="caution">
    <text evidence="5">The sequence shown here is derived from an EMBL/GenBank/DDBJ whole genome shotgun (WGS) entry which is preliminary data.</text>
</comment>
<feature type="domain" description="Yeast cell wall synthesis Kre9/Knh1-like N-terminal" evidence="4">
    <location>
        <begin position="29"/>
        <end position="121"/>
    </location>
</feature>
<feature type="signal peptide" evidence="3">
    <location>
        <begin position="1"/>
        <end position="19"/>
    </location>
</feature>
<organism evidence="5 6">
    <name type="scientific">Diaporthe helianthi</name>
    <dbReference type="NCBI Taxonomy" id="158607"/>
    <lineage>
        <taxon>Eukaryota</taxon>
        <taxon>Fungi</taxon>
        <taxon>Dikarya</taxon>
        <taxon>Ascomycota</taxon>
        <taxon>Pezizomycotina</taxon>
        <taxon>Sordariomycetes</taxon>
        <taxon>Sordariomycetidae</taxon>
        <taxon>Diaporthales</taxon>
        <taxon>Diaporthaceae</taxon>
        <taxon>Diaporthe</taxon>
    </lineage>
</organism>
<gene>
    <name evidence="5" type="ORF">DHEL01_v203678</name>
</gene>
<feature type="compositionally biased region" description="Pro residues" evidence="2">
    <location>
        <begin position="201"/>
        <end position="226"/>
    </location>
</feature>
<keyword evidence="1 3" id="KW-0732">Signal</keyword>
<reference evidence="5" key="1">
    <citation type="submission" date="2017-09" db="EMBL/GenBank/DDBJ databases">
        <title>Polyketide synthases of a Diaporthe helianthi virulent isolate.</title>
        <authorList>
            <person name="Baroncelli R."/>
        </authorList>
    </citation>
    <scope>NUCLEOTIDE SEQUENCE [LARGE SCALE GENOMIC DNA]</scope>
    <source>
        <strain evidence="5">7/96</strain>
    </source>
</reference>
<feature type="chain" id="PRO_5015155854" evidence="3">
    <location>
        <begin position="20"/>
        <end position="313"/>
    </location>
</feature>
<dbReference type="InParanoid" id="A0A2P5I650"/>
<dbReference type="Proteomes" id="UP000094444">
    <property type="component" value="Unassembled WGS sequence"/>
</dbReference>
<accession>A0A2P5I650</accession>
<dbReference type="Pfam" id="PF10342">
    <property type="entry name" value="Kre9_KNH"/>
    <property type="match status" value="1"/>
</dbReference>
<feature type="region of interest" description="Disordered" evidence="2">
    <location>
        <begin position="177"/>
        <end position="230"/>
    </location>
</feature>
<feature type="compositionally biased region" description="Polar residues" evidence="2">
    <location>
        <begin position="179"/>
        <end position="188"/>
    </location>
</feature>
<name>A0A2P5I650_DIAHE</name>
<dbReference type="PANTHER" id="PTHR40633">
    <property type="entry name" value="MATRIX PROTEIN, PUTATIVE (AFU_ORTHOLOGUE AFUA_8G05410)-RELATED"/>
    <property type="match status" value="1"/>
</dbReference>
<dbReference type="AlphaFoldDB" id="A0A2P5I650"/>
<dbReference type="EMBL" id="MAVT02000228">
    <property type="protein sequence ID" value="POS77937.1"/>
    <property type="molecule type" value="Genomic_DNA"/>
</dbReference>
<dbReference type="PANTHER" id="PTHR40633:SF1">
    <property type="entry name" value="GPI ANCHORED SERINE-THREONINE RICH PROTEIN (AFU_ORTHOLOGUE AFUA_1G03630)"/>
    <property type="match status" value="1"/>
</dbReference>
<dbReference type="InterPro" id="IPR018466">
    <property type="entry name" value="Kre9/Knh1-like_N"/>
</dbReference>
<sequence length="313" mass="30677">MKVTITAATLLAWVSAALAQTAGFDPITTPTKDESVAAGSTYTVKWEYSPDYAGTVSIQLLQGADPATLQLGPVVASGLDNSVGSFAWAVDASLGADATYGLKITYDSNPEVFQYSFPFHIAKGAAPSSPAAPATTPAAEVPAAEVPANQANVESTIYQTELITITSCAATVTDCPARSTVTSSTIKPITTGGAEGSAPAPSAPAPSAPAPAPSAPAPSGPAPVEPVPTNVNVPPQPQTTLTPAYPVGNGTHPSGGAIGTVTIKTSSSVAAGTGNLPAPTASGSVPVTANGAGRLAAGSIALVAGVMAAVFAL</sequence>
<proteinExistence type="predicted"/>
<keyword evidence="6" id="KW-1185">Reference proteome</keyword>
<evidence type="ECO:0000313" key="5">
    <source>
        <dbReference type="EMBL" id="POS77937.1"/>
    </source>
</evidence>
<evidence type="ECO:0000256" key="1">
    <source>
        <dbReference type="ARBA" id="ARBA00022729"/>
    </source>
</evidence>
<evidence type="ECO:0000256" key="2">
    <source>
        <dbReference type="SAM" id="MobiDB-lite"/>
    </source>
</evidence>
<dbReference type="OrthoDB" id="2260257at2759"/>
<evidence type="ECO:0000256" key="3">
    <source>
        <dbReference type="SAM" id="SignalP"/>
    </source>
</evidence>
<evidence type="ECO:0000313" key="6">
    <source>
        <dbReference type="Proteomes" id="UP000094444"/>
    </source>
</evidence>
<dbReference type="InterPro" id="IPR052982">
    <property type="entry name" value="SRP1/TIP1-like"/>
</dbReference>
<dbReference type="STRING" id="158607.A0A2P5I650"/>